<dbReference type="Gene3D" id="1.10.510.10">
    <property type="entry name" value="Transferase(Phosphotransferase) domain 1"/>
    <property type="match status" value="1"/>
</dbReference>
<evidence type="ECO:0000313" key="7">
    <source>
        <dbReference type="Proteomes" id="UP000186777"/>
    </source>
</evidence>
<sequence>MISEDSLQKISHLFCGDTGEKFAYKSGPKLVSFFNTYFSADDKYESGFPSRWIYVYNKLVDFLNGGLIQKFLDIILSKEYLMSEQNLTAVDAASRSQDILNELNNIIRKDQYTITKSNGHYNLVSENTDLVLIGSGGFANVYRQKSTGLIKKRLKDDFITDKGIRSRFKREFAITKKLAGFGVIEVYNFDENDCSYTMEPAEMTLENYVKENALTEESKVICIRQILYIMSDVHKKDIIHRDLSPNNIFIISGHLKIADFGLGKDLNVFTSHQTLHTNSVGQYLYCAPEQFMMLKDADKRSDVYSLGRIINFIMTRDPSNSHHAFRNVTEKATSSDAVYRYADAAQLSVFFEKALQYQKDVDTKKRAEEKMRDGVYDEEVESYLSMLSDMEISKNIYEETSGFDRALLAYMQVSEDNAQHIIQSIDKSYRDVCGRVFQAYDPFAQFSATVIGTTFSYLVKEIAANILRFIAWDVNRYCAQRMVDGLISAGIEPILEEMISQ</sequence>
<dbReference type="RefSeq" id="WP_303680009.1">
    <property type="nucleotide sequence ID" value="NZ_MNTG01000031.1"/>
</dbReference>
<evidence type="ECO:0000256" key="2">
    <source>
        <dbReference type="ARBA" id="ARBA00022741"/>
    </source>
</evidence>
<dbReference type="InterPro" id="IPR045269">
    <property type="entry name" value="Atg1-like"/>
</dbReference>
<dbReference type="PROSITE" id="PS50011">
    <property type="entry name" value="PROTEIN_KINASE_DOM"/>
    <property type="match status" value="1"/>
</dbReference>
<feature type="domain" description="Protein kinase" evidence="5">
    <location>
        <begin position="127"/>
        <end position="384"/>
    </location>
</feature>
<organism evidence="6 7">
    <name type="scientific">Phascolarctobacterium succinatutens</name>
    <dbReference type="NCBI Taxonomy" id="626940"/>
    <lineage>
        <taxon>Bacteria</taxon>
        <taxon>Bacillati</taxon>
        <taxon>Bacillota</taxon>
        <taxon>Negativicutes</taxon>
        <taxon>Acidaminococcales</taxon>
        <taxon>Acidaminococcaceae</taxon>
        <taxon>Phascolarctobacterium</taxon>
    </lineage>
</organism>
<accession>A0A1Q6R4J8</accession>
<dbReference type="GO" id="GO:0005829">
    <property type="term" value="C:cytosol"/>
    <property type="evidence" value="ECO:0007669"/>
    <property type="project" value="TreeGrafter"/>
</dbReference>
<keyword evidence="3 6" id="KW-0418">Kinase</keyword>
<evidence type="ECO:0000256" key="3">
    <source>
        <dbReference type="ARBA" id="ARBA00022777"/>
    </source>
</evidence>
<dbReference type="STRING" id="626940.BHW43_06985"/>
<dbReference type="GO" id="GO:0034045">
    <property type="term" value="C:phagophore assembly site membrane"/>
    <property type="evidence" value="ECO:0007669"/>
    <property type="project" value="TreeGrafter"/>
</dbReference>
<evidence type="ECO:0000256" key="1">
    <source>
        <dbReference type="ARBA" id="ARBA00022679"/>
    </source>
</evidence>
<dbReference type="PROSITE" id="PS00109">
    <property type="entry name" value="PROTEIN_KINASE_TYR"/>
    <property type="match status" value="1"/>
</dbReference>
<proteinExistence type="predicted"/>
<dbReference type="InterPro" id="IPR011009">
    <property type="entry name" value="Kinase-like_dom_sf"/>
</dbReference>
<dbReference type="InterPro" id="IPR008266">
    <property type="entry name" value="Tyr_kinase_AS"/>
</dbReference>
<comment type="caution">
    <text evidence="6">The sequence shown here is derived from an EMBL/GenBank/DDBJ whole genome shotgun (WGS) entry which is preliminary data.</text>
</comment>
<dbReference type="Pfam" id="PF00069">
    <property type="entry name" value="Pkinase"/>
    <property type="match status" value="1"/>
</dbReference>
<dbReference type="GO" id="GO:0005524">
    <property type="term" value="F:ATP binding"/>
    <property type="evidence" value="ECO:0007669"/>
    <property type="project" value="UniProtKB-KW"/>
</dbReference>
<dbReference type="InterPro" id="IPR000719">
    <property type="entry name" value="Prot_kinase_dom"/>
</dbReference>
<dbReference type="Proteomes" id="UP000186777">
    <property type="component" value="Unassembled WGS sequence"/>
</dbReference>
<dbReference type="SUPFAM" id="SSF56112">
    <property type="entry name" value="Protein kinase-like (PK-like)"/>
    <property type="match status" value="1"/>
</dbReference>
<dbReference type="PANTHER" id="PTHR24348">
    <property type="entry name" value="SERINE/THREONINE-PROTEIN KINASE UNC-51-RELATED"/>
    <property type="match status" value="1"/>
</dbReference>
<reference evidence="6 7" key="1">
    <citation type="journal article" date="2016" name="Nat. Biotechnol.">
        <title>Measurement of bacterial replication rates in microbial communities.</title>
        <authorList>
            <person name="Brown C.T."/>
            <person name="Olm M.R."/>
            <person name="Thomas B.C."/>
            <person name="Banfield J.F."/>
        </authorList>
    </citation>
    <scope>NUCLEOTIDE SEQUENCE [LARGE SCALE GENOMIC DNA]</scope>
    <source>
        <strain evidence="6">46_33</strain>
    </source>
</reference>
<dbReference type="AlphaFoldDB" id="A0A1Q6R4J8"/>
<dbReference type="GO" id="GO:0042594">
    <property type="term" value="P:response to starvation"/>
    <property type="evidence" value="ECO:0007669"/>
    <property type="project" value="TreeGrafter"/>
</dbReference>
<keyword evidence="2" id="KW-0547">Nucleotide-binding</keyword>
<gene>
    <name evidence="6" type="ORF">BHW43_06985</name>
</gene>
<dbReference type="GO" id="GO:0004674">
    <property type="term" value="F:protein serine/threonine kinase activity"/>
    <property type="evidence" value="ECO:0007669"/>
    <property type="project" value="UniProtKB-KW"/>
</dbReference>
<evidence type="ECO:0000256" key="4">
    <source>
        <dbReference type="ARBA" id="ARBA00022840"/>
    </source>
</evidence>
<evidence type="ECO:0000259" key="5">
    <source>
        <dbReference type="PROSITE" id="PS50011"/>
    </source>
</evidence>
<dbReference type="PANTHER" id="PTHR24348:SF22">
    <property type="entry name" value="NON-SPECIFIC SERINE_THREONINE PROTEIN KINASE"/>
    <property type="match status" value="1"/>
</dbReference>
<name>A0A1Q6R4J8_9FIRM</name>
<evidence type="ECO:0000313" key="6">
    <source>
        <dbReference type="EMBL" id="OLA37304.1"/>
    </source>
</evidence>
<keyword evidence="6" id="KW-0723">Serine/threonine-protein kinase</keyword>
<protein>
    <submittedName>
        <fullName evidence="6">Serine/threonine protein kinase</fullName>
    </submittedName>
</protein>
<dbReference type="EMBL" id="MNTG01000031">
    <property type="protein sequence ID" value="OLA37304.1"/>
    <property type="molecule type" value="Genomic_DNA"/>
</dbReference>
<keyword evidence="4" id="KW-0067">ATP-binding</keyword>
<keyword evidence="1" id="KW-0808">Transferase</keyword>
<dbReference type="GO" id="GO:0005776">
    <property type="term" value="C:autophagosome"/>
    <property type="evidence" value="ECO:0007669"/>
    <property type="project" value="TreeGrafter"/>
</dbReference>